<keyword evidence="2" id="KW-1185">Reference proteome</keyword>
<reference evidence="1 2" key="1">
    <citation type="submission" date="2019-03" db="EMBL/GenBank/DDBJ databases">
        <title>Porphyromonas levii Isolated from the Uterus of Dairy Cows.</title>
        <authorList>
            <person name="Francis A.M."/>
        </authorList>
    </citation>
    <scope>NUCLEOTIDE SEQUENCE [LARGE SCALE GENOMIC DNA]</scope>
    <source>
        <strain evidence="1 2">AF5678</strain>
    </source>
</reference>
<dbReference type="OrthoDB" id="9810685at2"/>
<proteinExistence type="predicted"/>
<gene>
    <name evidence="1" type="ORF">E4P47_06205</name>
</gene>
<accession>A0A4Y8WQF6</accession>
<evidence type="ECO:0008006" key="3">
    <source>
        <dbReference type="Google" id="ProtNLM"/>
    </source>
</evidence>
<dbReference type="RefSeq" id="WP_134849962.1">
    <property type="nucleotide sequence ID" value="NZ_CP197400.1"/>
</dbReference>
<dbReference type="STRING" id="1122973.GCA_000379925_00241"/>
<name>A0A4Y8WQF6_9PORP</name>
<comment type="caution">
    <text evidence="1">The sequence shown here is derived from an EMBL/GenBank/DDBJ whole genome shotgun (WGS) entry which is preliminary data.</text>
</comment>
<dbReference type="Proteomes" id="UP000297225">
    <property type="component" value="Unassembled WGS sequence"/>
</dbReference>
<organism evidence="1 2">
    <name type="scientific">Porphyromonas levii</name>
    <dbReference type="NCBI Taxonomy" id="28114"/>
    <lineage>
        <taxon>Bacteria</taxon>
        <taxon>Pseudomonadati</taxon>
        <taxon>Bacteroidota</taxon>
        <taxon>Bacteroidia</taxon>
        <taxon>Bacteroidales</taxon>
        <taxon>Porphyromonadaceae</taxon>
        <taxon>Porphyromonas</taxon>
    </lineage>
</organism>
<dbReference type="EMBL" id="SPNC01000088">
    <property type="protein sequence ID" value="TFH94759.1"/>
    <property type="molecule type" value="Genomic_DNA"/>
</dbReference>
<evidence type="ECO:0000313" key="2">
    <source>
        <dbReference type="Proteomes" id="UP000297225"/>
    </source>
</evidence>
<sequence length="205" mass="23037">MKQCKYFSLIALALVVLPLQAQETMLNKAKAHLNATKGLQIDYQLTIGDDSSTGSYYALGKAFYLESQELKAWHQDGNLWVYIAQNREVNLSHPVQEDLQELNPLLNLERISSKTFTLTQSQSGALTTIKAVPKTPKGEEIEWLTLVVHKDGEPQTLTLKQRGMIFPVHLKVTKFVKGTTDAMKRKGFFSYDANKLPGVSVIDLR</sequence>
<dbReference type="AlphaFoldDB" id="A0A4Y8WQF6"/>
<evidence type="ECO:0000313" key="1">
    <source>
        <dbReference type="EMBL" id="TFH94759.1"/>
    </source>
</evidence>
<dbReference type="Gene3D" id="2.50.20.10">
    <property type="entry name" value="Lipoprotein localisation LolA/LolB/LppX"/>
    <property type="match status" value="1"/>
</dbReference>
<protein>
    <recommendedName>
        <fullName evidence="3">Outer membrane lipoprotein carrier protein LolA</fullName>
    </recommendedName>
</protein>